<organism evidence="2 3">
    <name type="scientific">Dysgonomonas termitidis</name>
    <dbReference type="NCBI Taxonomy" id="1516126"/>
    <lineage>
        <taxon>Bacteria</taxon>
        <taxon>Pseudomonadati</taxon>
        <taxon>Bacteroidota</taxon>
        <taxon>Bacteroidia</taxon>
        <taxon>Bacteroidales</taxon>
        <taxon>Dysgonomonadaceae</taxon>
        <taxon>Dysgonomonas</taxon>
    </lineage>
</organism>
<feature type="transmembrane region" description="Helical" evidence="1">
    <location>
        <begin position="348"/>
        <end position="367"/>
    </location>
</feature>
<evidence type="ECO:0000313" key="3">
    <source>
        <dbReference type="Proteomes" id="UP001596023"/>
    </source>
</evidence>
<evidence type="ECO:0000256" key="1">
    <source>
        <dbReference type="SAM" id="Phobius"/>
    </source>
</evidence>
<reference evidence="3" key="1">
    <citation type="journal article" date="2019" name="Int. J. Syst. Evol. Microbiol.">
        <title>The Global Catalogue of Microorganisms (GCM) 10K type strain sequencing project: providing services to taxonomists for standard genome sequencing and annotation.</title>
        <authorList>
            <consortium name="The Broad Institute Genomics Platform"/>
            <consortium name="The Broad Institute Genome Sequencing Center for Infectious Disease"/>
            <person name="Wu L."/>
            <person name="Ma J."/>
        </authorList>
    </citation>
    <scope>NUCLEOTIDE SEQUENCE [LARGE SCALE GENOMIC DNA]</scope>
    <source>
        <strain evidence="3">CCUG 66188</strain>
    </source>
</reference>
<protein>
    <submittedName>
        <fullName evidence="2">Uncharacterized protein</fullName>
    </submittedName>
</protein>
<gene>
    <name evidence="2" type="ORF">ACFO6W_08985</name>
</gene>
<sequence>MVQVHLSGQDSSYVAYEDNLYKLEVIIQHDTVIVQDTMFISHLNDITRIFGMSFDEYSKRLLGTVGQKDSAGRLSQERIYLNYLLPMYYPSYIKHRYIARNYSVEVIDNYLKMDINNLSKPLFSLQDSLEMDVMLMCRGDVNTDNFLRSPYYRSSCLEQLFLSIDKTRLTNIKGVNLYFPDFSFKEKRAMAQFVKSASLIIDSCNVKSIRDLKLYVTFDRDNGKDNYAYILGLTQMVDSALLVNTKSVYWPGDSVLAVSKVDAEKASWWSKVENQFYLARFTLKPFPQIDKNEGVSPENLRTLINADYPYNDWENYFFALIGILLLVITVFFFYRFNPYFSYFLNNNITYFFSLVIMLILEIYLLFVCMVEAMSNENVFTFGGEDKNTFLLLPLLFIFIVPMLNILSKRREKP</sequence>
<keyword evidence="1" id="KW-0472">Membrane</keyword>
<keyword evidence="1" id="KW-0812">Transmembrane</keyword>
<accession>A0ABV9KUF2</accession>
<dbReference type="RefSeq" id="WP_379995491.1">
    <property type="nucleotide sequence ID" value="NZ_JBHSGN010000063.1"/>
</dbReference>
<feature type="transmembrane region" description="Helical" evidence="1">
    <location>
        <begin position="387"/>
        <end position="406"/>
    </location>
</feature>
<keyword evidence="3" id="KW-1185">Reference proteome</keyword>
<keyword evidence="1" id="KW-1133">Transmembrane helix</keyword>
<proteinExistence type="predicted"/>
<comment type="caution">
    <text evidence="2">The sequence shown here is derived from an EMBL/GenBank/DDBJ whole genome shotgun (WGS) entry which is preliminary data.</text>
</comment>
<name>A0ABV9KUF2_9BACT</name>
<dbReference type="Proteomes" id="UP001596023">
    <property type="component" value="Unassembled WGS sequence"/>
</dbReference>
<evidence type="ECO:0000313" key="2">
    <source>
        <dbReference type="EMBL" id="MFC4673824.1"/>
    </source>
</evidence>
<dbReference type="EMBL" id="JBHSGN010000063">
    <property type="protein sequence ID" value="MFC4673824.1"/>
    <property type="molecule type" value="Genomic_DNA"/>
</dbReference>
<feature type="transmembrane region" description="Helical" evidence="1">
    <location>
        <begin position="316"/>
        <end position="336"/>
    </location>
</feature>